<feature type="transmembrane region" description="Helical" evidence="4">
    <location>
        <begin position="418"/>
        <end position="437"/>
    </location>
</feature>
<dbReference type="GO" id="GO:0022857">
    <property type="term" value="F:transmembrane transporter activity"/>
    <property type="evidence" value="ECO:0007669"/>
    <property type="project" value="InterPro"/>
</dbReference>
<evidence type="ECO:0000313" key="6">
    <source>
        <dbReference type="EMBL" id="AZG78024.1"/>
    </source>
</evidence>
<feature type="transmembrane region" description="Helical" evidence="4">
    <location>
        <begin position="215"/>
        <end position="233"/>
    </location>
</feature>
<evidence type="ECO:0000259" key="5">
    <source>
        <dbReference type="PROSITE" id="PS50850"/>
    </source>
</evidence>
<sequence length="574" mass="61253">MSADAIARTDFFSRERTVAAPTFNRWLVPPAALAIHLCIGMAYGFSVFWLPLSRIIGGAQPKECAETLGLFATLIATDCDWKISWLGWTFTLFFVFLGSSAAVFGHWLESAGPRKAGLAAACCWCGGLLISALGVYLHQIWMLWIGSGVIGGIGLGLGYISPVSTLIKWFPDRRGLATGLAIMGFGGGAMIGAPLADRLMGFYATPASPGVWQTFVTLAAIYFAFMVAGALSYRVPPEGWAPEGFTPPTAAKNAMVTHRHVHLDVAWKTPQFWLLWAVLCLNVSAGIGVLGMASPMLQEVFGGRLIGLDIGFDLLAPDQKKQIAAIAAGFTGLLSLCNIGGRIGWASASDKFGRKLTYAIFFVVGIALYSAEPFAAKGGMVGVFVLLFAVIITMYGGGFSTIPAYLADIFGTHHVGAIHGRLLTAWSTAGVLGPVLVNYIREYQLSVGAPREAAYNQTMYVLAGLLLCGLVCNLLVRPCAEKYYMSDEEVAAQKHVTVAEVLKEEDETHADFEDFVEEGLDPVPTTDAIPPGARRAPPGSKGGSLLLVFAWAAVGVPLAWGVWSTLLKTAALFH</sequence>
<evidence type="ECO:0000256" key="2">
    <source>
        <dbReference type="ARBA" id="ARBA00022989"/>
    </source>
</evidence>
<dbReference type="PANTHER" id="PTHR11360:SF317">
    <property type="entry name" value="MAJOR FACILITATOR SUPERFAMILY (MFS) PROFILE DOMAIN-CONTAINING PROTEIN-RELATED"/>
    <property type="match status" value="1"/>
</dbReference>
<dbReference type="PROSITE" id="PS50850">
    <property type="entry name" value="MFS"/>
    <property type="match status" value="1"/>
</dbReference>
<feature type="transmembrane region" description="Helical" evidence="4">
    <location>
        <begin position="85"/>
        <end position="104"/>
    </location>
</feature>
<feature type="transmembrane region" description="Helical" evidence="4">
    <location>
        <begin position="323"/>
        <end position="344"/>
    </location>
</feature>
<feature type="transmembrane region" description="Helical" evidence="4">
    <location>
        <begin position="116"/>
        <end position="137"/>
    </location>
</feature>
<reference evidence="6 7" key="1">
    <citation type="submission" date="2018-11" db="EMBL/GenBank/DDBJ databases">
        <title>Genome squencing of methanotrophic bacteria isolated from alkaline groundwater in Korea.</title>
        <authorList>
            <person name="Nguyen L.N."/>
        </authorList>
    </citation>
    <scope>NUCLEOTIDE SEQUENCE [LARGE SCALE GENOMIC DNA]</scope>
    <source>
        <strain evidence="6 7">GW6</strain>
    </source>
</reference>
<feature type="transmembrane region" description="Helical" evidence="4">
    <location>
        <begin position="544"/>
        <end position="563"/>
    </location>
</feature>
<accession>A0A3G8M949</accession>
<feature type="transmembrane region" description="Helical" evidence="4">
    <location>
        <begin position="457"/>
        <end position="476"/>
    </location>
</feature>
<dbReference type="CDD" id="cd17353">
    <property type="entry name" value="MFS_OFA_like"/>
    <property type="match status" value="1"/>
</dbReference>
<organism evidence="6 7">
    <name type="scientific">Methylocystis rosea</name>
    <dbReference type="NCBI Taxonomy" id="173366"/>
    <lineage>
        <taxon>Bacteria</taxon>
        <taxon>Pseudomonadati</taxon>
        <taxon>Pseudomonadota</taxon>
        <taxon>Alphaproteobacteria</taxon>
        <taxon>Hyphomicrobiales</taxon>
        <taxon>Methylocystaceae</taxon>
        <taxon>Methylocystis</taxon>
    </lineage>
</organism>
<proteinExistence type="predicted"/>
<dbReference type="InterPro" id="IPR011701">
    <property type="entry name" value="MFS"/>
</dbReference>
<evidence type="ECO:0000256" key="3">
    <source>
        <dbReference type="ARBA" id="ARBA00023136"/>
    </source>
</evidence>
<keyword evidence="3 4" id="KW-0472">Membrane</keyword>
<name>A0A3G8M949_9HYPH</name>
<evidence type="ECO:0000256" key="1">
    <source>
        <dbReference type="ARBA" id="ARBA00022692"/>
    </source>
</evidence>
<dbReference type="SUPFAM" id="SSF103473">
    <property type="entry name" value="MFS general substrate transporter"/>
    <property type="match status" value="1"/>
</dbReference>
<dbReference type="InterPro" id="IPR036259">
    <property type="entry name" value="MFS_trans_sf"/>
</dbReference>
<dbReference type="AlphaFoldDB" id="A0A3G8M949"/>
<feature type="transmembrane region" description="Helical" evidence="4">
    <location>
        <begin position="272"/>
        <end position="293"/>
    </location>
</feature>
<feature type="transmembrane region" description="Helical" evidence="4">
    <location>
        <begin position="175"/>
        <end position="195"/>
    </location>
</feature>
<feature type="transmembrane region" description="Helical" evidence="4">
    <location>
        <begin position="143"/>
        <end position="163"/>
    </location>
</feature>
<dbReference type="Pfam" id="PF07690">
    <property type="entry name" value="MFS_1"/>
    <property type="match status" value="1"/>
</dbReference>
<evidence type="ECO:0000313" key="7">
    <source>
        <dbReference type="Proteomes" id="UP000273982"/>
    </source>
</evidence>
<dbReference type="EMBL" id="CP034086">
    <property type="protein sequence ID" value="AZG78024.1"/>
    <property type="molecule type" value="Genomic_DNA"/>
</dbReference>
<dbReference type="Gene3D" id="1.20.1250.20">
    <property type="entry name" value="MFS general substrate transporter like domains"/>
    <property type="match status" value="2"/>
</dbReference>
<evidence type="ECO:0000256" key="4">
    <source>
        <dbReference type="SAM" id="Phobius"/>
    </source>
</evidence>
<keyword evidence="1 4" id="KW-0812">Transmembrane</keyword>
<protein>
    <submittedName>
        <fullName evidence="6">MFS transporter</fullName>
    </submittedName>
</protein>
<dbReference type="PANTHER" id="PTHR11360">
    <property type="entry name" value="MONOCARBOXYLATE TRANSPORTER"/>
    <property type="match status" value="1"/>
</dbReference>
<feature type="transmembrane region" description="Helical" evidence="4">
    <location>
        <begin position="356"/>
        <end position="375"/>
    </location>
</feature>
<dbReference type="RefSeq" id="WP_124739633.1">
    <property type="nucleotide sequence ID" value="NZ_CP034086.1"/>
</dbReference>
<dbReference type="InterPro" id="IPR020846">
    <property type="entry name" value="MFS_dom"/>
</dbReference>
<feature type="transmembrane region" description="Helical" evidence="4">
    <location>
        <begin position="31"/>
        <end position="52"/>
    </location>
</feature>
<keyword evidence="2 4" id="KW-1133">Transmembrane helix</keyword>
<dbReference type="InterPro" id="IPR050327">
    <property type="entry name" value="Proton-linked_MCT"/>
</dbReference>
<feature type="domain" description="Major facilitator superfamily (MFS) profile" evidence="5">
    <location>
        <begin position="37"/>
        <end position="481"/>
    </location>
</feature>
<dbReference type="KEGG" id="mros:EHO51_15470"/>
<gene>
    <name evidence="6" type="ORF">EHO51_15470</name>
</gene>
<feature type="transmembrane region" description="Helical" evidence="4">
    <location>
        <begin position="381"/>
        <end position="406"/>
    </location>
</feature>
<dbReference type="Proteomes" id="UP000273982">
    <property type="component" value="Chromosome"/>
</dbReference>